<protein>
    <submittedName>
        <fullName evidence="1">Uncharacterized protein</fullName>
    </submittedName>
</protein>
<name>A0A2A9ND67_9AGAR</name>
<evidence type="ECO:0000313" key="1">
    <source>
        <dbReference type="EMBL" id="PFH45660.1"/>
    </source>
</evidence>
<keyword evidence="2" id="KW-1185">Reference proteome</keyword>
<gene>
    <name evidence="1" type="ORF">AMATHDRAFT_8841</name>
</gene>
<organism evidence="1 2">
    <name type="scientific">Amanita thiersii Skay4041</name>
    <dbReference type="NCBI Taxonomy" id="703135"/>
    <lineage>
        <taxon>Eukaryota</taxon>
        <taxon>Fungi</taxon>
        <taxon>Dikarya</taxon>
        <taxon>Basidiomycota</taxon>
        <taxon>Agaricomycotina</taxon>
        <taxon>Agaricomycetes</taxon>
        <taxon>Agaricomycetidae</taxon>
        <taxon>Agaricales</taxon>
        <taxon>Pluteineae</taxon>
        <taxon>Amanitaceae</taxon>
        <taxon>Amanita</taxon>
    </lineage>
</organism>
<evidence type="ECO:0000313" key="2">
    <source>
        <dbReference type="Proteomes" id="UP000242287"/>
    </source>
</evidence>
<reference evidence="1 2" key="1">
    <citation type="submission" date="2014-02" db="EMBL/GenBank/DDBJ databases">
        <title>Transposable element dynamics among asymbiotic and ectomycorrhizal Amanita fungi.</title>
        <authorList>
            <consortium name="DOE Joint Genome Institute"/>
            <person name="Hess J."/>
            <person name="Skrede I."/>
            <person name="Wolfe B."/>
            <person name="LaButti K."/>
            <person name="Ohm R.A."/>
            <person name="Grigoriev I.V."/>
            <person name="Pringle A."/>
        </authorList>
    </citation>
    <scope>NUCLEOTIDE SEQUENCE [LARGE SCALE GENOMIC DNA]</scope>
    <source>
        <strain evidence="1 2">SKay4041</strain>
    </source>
</reference>
<dbReference type="Proteomes" id="UP000242287">
    <property type="component" value="Unassembled WGS sequence"/>
</dbReference>
<proteinExistence type="predicted"/>
<dbReference type="OrthoDB" id="8026949at2759"/>
<sequence>MQTGMAQMFCDHFLVYMATPKFQTQYEQSLEPNQIELLYRDIYKAFAEEHDQLFKQSYMRSGYGETAGIHEFKWSLNSPLLDKCMAVPELPITLEKCGGRRWQNRKFLLREEAAALVDSLAQLNDPINEPGKRLLTTLNQHNGDLQFNLHSHMARNCPNPRQQQMRLMSAWNTGTEEERNKLWRMMGGGREQVGGGVAHVEEVPTPVPATIAVVTQPQTSVYSPPGFRFGQ</sequence>
<accession>A0A2A9ND67</accession>
<dbReference type="AlphaFoldDB" id="A0A2A9ND67"/>
<dbReference type="EMBL" id="KZ302316">
    <property type="protein sequence ID" value="PFH45660.1"/>
    <property type="molecule type" value="Genomic_DNA"/>
</dbReference>